<keyword evidence="1" id="KW-0813">Transport</keyword>
<keyword evidence="10" id="KW-1185">Reference proteome</keyword>
<dbReference type="AlphaFoldDB" id="A0A2G8KPI9"/>
<keyword evidence="3" id="KW-0547">Nucleotide-binding</keyword>
<reference evidence="9 10" key="1">
    <citation type="journal article" date="2017" name="PLoS Biol.">
        <title>The sea cucumber genome provides insights into morphological evolution and visceral regeneration.</title>
        <authorList>
            <person name="Zhang X."/>
            <person name="Sun L."/>
            <person name="Yuan J."/>
            <person name="Sun Y."/>
            <person name="Gao Y."/>
            <person name="Zhang L."/>
            <person name="Li S."/>
            <person name="Dai H."/>
            <person name="Hamel J.F."/>
            <person name="Liu C."/>
            <person name="Yu Y."/>
            <person name="Liu S."/>
            <person name="Lin W."/>
            <person name="Guo K."/>
            <person name="Jin S."/>
            <person name="Xu P."/>
            <person name="Storey K.B."/>
            <person name="Huan P."/>
            <person name="Zhang T."/>
            <person name="Zhou Y."/>
            <person name="Zhang J."/>
            <person name="Lin C."/>
            <person name="Li X."/>
            <person name="Xing L."/>
            <person name="Huo D."/>
            <person name="Sun M."/>
            <person name="Wang L."/>
            <person name="Mercier A."/>
            <person name="Li F."/>
            <person name="Yang H."/>
            <person name="Xiang J."/>
        </authorList>
    </citation>
    <scope>NUCLEOTIDE SEQUENCE [LARGE SCALE GENOMIC DNA]</scope>
    <source>
        <strain evidence="9">Shaxun</strain>
        <tissue evidence="9">Muscle</tissue>
    </source>
</reference>
<dbReference type="InterPro" id="IPR050173">
    <property type="entry name" value="ABC_transporter_C-like"/>
</dbReference>
<dbReference type="GO" id="GO:0005524">
    <property type="term" value="F:ATP binding"/>
    <property type="evidence" value="ECO:0007669"/>
    <property type="project" value="UniProtKB-KW"/>
</dbReference>
<evidence type="ECO:0000256" key="4">
    <source>
        <dbReference type="ARBA" id="ARBA00022840"/>
    </source>
</evidence>
<organism evidence="9 10">
    <name type="scientific">Stichopus japonicus</name>
    <name type="common">Sea cucumber</name>
    <dbReference type="NCBI Taxonomy" id="307972"/>
    <lineage>
        <taxon>Eukaryota</taxon>
        <taxon>Metazoa</taxon>
        <taxon>Echinodermata</taxon>
        <taxon>Eleutherozoa</taxon>
        <taxon>Echinozoa</taxon>
        <taxon>Holothuroidea</taxon>
        <taxon>Aspidochirotacea</taxon>
        <taxon>Aspidochirotida</taxon>
        <taxon>Stichopodidae</taxon>
        <taxon>Apostichopus</taxon>
    </lineage>
</organism>
<evidence type="ECO:0000256" key="3">
    <source>
        <dbReference type="ARBA" id="ARBA00022741"/>
    </source>
</evidence>
<evidence type="ECO:0000259" key="8">
    <source>
        <dbReference type="PROSITE" id="PS50929"/>
    </source>
</evidence>
<accession>A0A2G8KPI9</accession>
<evidence type="ECO:0000256" key="5">
    <source>
        <dbReference type="ARBA" id="ARBA00022989"/>
    </source>
</evidence>
<dbReference type="Pfam" id="PF00664">
    <property type="entry name" value="ABC_membrane"/>
    <property type="match status" value="1"/>
</dbReference>
<dbReference type="SUPFAM" id="SSF90123">
    <property type="entry name" value="ABC transporter transmembrane region"/>
    <property type="match status" value="1"/>
</dbReference>
<proteinExistence type="predicted"/>
<evidence type="ECO:0000313" key="9">
    <source>
        <dbReference type="EMBL" id="PIK49887.1"/>
    </source>
</evidence>
<evidence type="ECO:0000256" key="7">
    <source>
        <dbReference type="SAM" id="Phobius"/>
    </source>
</evidence>
<dbReference type="OrthoDB" id="6500128at2759"/>
<evidence type="ECO:0000256" key="2">
    <source>
        <dbReference type="ARBA" id="ARBA00022692"/>
    </source>
</evidence>
<dbReference type="InterPro" id="IPR011527">
    <property type="entry name" value="ABC1_TM_dom"/>
</dbReference>
<dbReference type="EMBL" id="MRZV01000442">
    <property type="protein sequence ID" value="PIK49887.1"/>
    <property type="molecule type" value="Genomic_DNA"/>
</dbReference>
<keyword evidence="2 7" id="KW-0812">Transmembrane</keyword>
<dbReference type="GO" id="GO:0140359">
    <property type="term" value="F:ABC-type transporter activity"/>
    <property type="evidence" value="ECO:0007669"/>
    <property type="project" value="InterPro"/>
</dbReference>
<gene>
    <name evidence="9" type="ORF">BSL78_13209</name>
</gene>
<dbReference type="Gene3D" id="1.20.1560.10">
    <property type="entry name" value="ABC transporter type 1, transmembrane domain"/>
    <property type="match status" value="1"/>
</dbReference>
<dbReference type="STRING" id="307972.A0A2G8KPI9"/>
<comment type="caution">
    <text evidence="9">The sequence shown here is derived from an EMBL/GenBank/DDBJ whole genome shotgun (WGS) entry which is preliminary data.</text>
</comment>
<sequence>MYPFFFPDRFFDVTPVGRILNRLSQDTMQLDELMVRWVEGFISTSTAVLITLITNVIIFPPICLSFLPLGFIFHRILLIFLGPARDLKRFESVHRSPYLSLASETVNGVESIRAYRVERDLFNKFCKQVDKHYVVNLYSRLASVWVTLRLAYLAAAISACISVCVVVASLFLRLEPSLVGLAIAVSLSVSDFLENPMNVHLFNIEGIALANNRSGI</sequence>
<dbReference type="PANTHER" id="PTHR24223">
    <property type="entry name" value="ATP-BINDING CASSETTE SUB-FAMILY C"/>
    <property type="match status" value="1"/>
</dbReference>
<feature type="transmembrane region" description="Helical" evidence="7">
    <location>
        <begin position="64"/>
        <end position="82"/>
    </location>
</feature>
<dbReference type="Proteomes" id="UP000230750">
    <property type="component" value="Unassembled WGS sequence"/>
</dbReference>
<keyword evidence="4 9" id="KW-0067">ATP-binding</keyword>
<keyword evidence="5 7" id="KW-1133">Transmembrane helix</keyword>
<dbReference type="InterPro" id="IPR036640">
    <property type="entry name" value="ABC1_TM_sf"/>
</dbReference>
<protein>
    <submittedName>
        <fullName evidence="9">Putative ATP-binding cassette sub-family C member 8-like</fullName>
    </submittedName>
</protein>
<evidence type="ECO:0000256" key="1">
    <source>
        <dbReference type="ARBA" id="ARBA00022448"/>
    </source>
</evidence>
<evidence type="ECO:0000313" key="10">
    <source>
        <dbReference type="Proteomes" id="UP000230750"/>
    </source>
</evidence>
<name>A0A2G8KPI9_STIJA</name>
<dbReference type="PROSITE" id="PS50929">
    <property type="entry name" value="ABC_TM1F"/>
    <property type="match status" value="1"/>
</dbReference>
<dbReference type="PANTHER" id="PTHR24223:SF461">
    <property type="entry name" value="ATP-BINDING CASSETTE SUB-FAMILY C MEMBER SUR"/>
    <property type="match status" value="1"/>
</dbReference>
<dbReference type="GO" id="GO:0016020">
    <property type="term" value="C:membrane"/>
    <property type="evidence" value="ECO:0007669"/>
    <property type="project" value="InterPro"/>
</dbReference>
<feature type="transmembrane region" description="Helical" evidence="7">
    <location>
        <begin position="150"/>
        <end position="171"/>
    </location>
</feature>
<feature type="domain" description="ABC transmembrane type-1" evidence="8">
    <location>
        <begin position="9"/>
        <end position="195"/>
    </location>
</feature>
<keyword evidence="6 7" id="KW-0472">Membrane</keyword>
<evidence type="ECO:0000256" key="6">
    <source>
        <dbReference type="ARBA" id="ARBA00023136"/>
    </source>
</evidence>